<name>A0A9D2ASY2_9FIRM</name>
<keyword evidence="2" id="KW-1003">Cell membrane</keyword>
<organism evidence="9 10">
    <name type="scientific">Candidatus Mediterraneibacter caccavium</name>
    <dbReference type="NCBI Taxonomy" id="2838661"/>
    <lineage>
        <taxon>Bacteria</taxon>
        <taxon>Bacillati</taxon>
        <taxon>Bacillota</taxon>
        <taxon>Clostridia</taxon>
        <taxon>Lachnospirales</taxon>
        <taxon>Lachnospiraceae</taxon>
        <taxon>Mediterraneibacter</taxon>
    </lineage>
</organism>
<dbReference type="AlphaFoldDB" id="A0A9D2ASY2"/>
<feature type="transmembrane region" description="Helical" evidence="6">
    <location>
        <begin position="403"/>
        <end position="424"/>
    </location>
</feature>
<evidence type="ECO:0000256" key="1">
    <source>
        <dbReference type="ARBA" id="ARBA00004651"/>
    </source>
</evidence>
<keyword evidence="3 6" id="KW-0812">Transmembrane</keyword>
<evidence type="ECO:0000256" key="6">
    <source>
        <dbReference type="SAM" id="Phobius"/>
    </source>
</evidence>
<dbReference type="InterPro" id="IPR036866">
    <property type="entry name" value="RibonucZ/Hydroxyglut_hydro"/>
</dbReference>
<dbReference type="PANTHER" id="PTHR30619">
    <property type="entry name" value="DNA INTERNALIZATION/COMPETENCE PROTEIN COMEC/REC2"/>
    <property type="match status" value="1"/>
</dbReference>
<feature type="chain" id="PRO_5039423731" evidence="7">
    <location>
        <begin position="19"/>
        <end position="789"/>
    </location>
</feature>
<dbReference type="InterPro" id="IPR025405">
    <property type="entry name" value="DUF4131"/>
</dbReference>
<dbReference type="NCBIfam" id="TIGR00360">
    <property type="entry name" value="ComEC_N-term"/>
    <property type="match status" value="1"/>
</dbReference>
<feature type="transmembrane region" description="Helical" evidence="6">
    <location>
        <begin position="367"/>
        <end position="391"/>
    </location>
</feature>
<dbReference type="InterPro" id="IPR004477">
    <property type="entry name" value="ComEC_N"/>
</dbReference>
<feature type="transmembrane region" description="Helical" evidence="6">
    <location>
        <begin position="303"/>
        <end position="321"/>
    </location>
</feature>
<comment type="subcellular location">
    <subcellularLocation>
        <location evidence="1">Cell membrane</location>
        <topology evidence="1">Multi-pass membrane protein</topology>
    </subcellularLocation>
</comment>
<sequence>MKKRPLCMVCALFVAVQAIRVCFFGAGAEASALEDALNQSMPSAGITLEGTVSKIEEKSKVTAVCLKDNAVSVSDQNIQEPTVMAYVRPEQTEKSEEHIRIGNRIRITGEAAVFDSARNPGNFDQRAYYARQGIHVLVWADKLEVISRETDRTAQFLSEVRSAWKDILVEHLGDYYGGTMSAVLLGDKAGLDAEMKKMYQKNGIGHLLAISGLHMSFIGMGIYGLLRKTGLGFIPAGIAGGAVLILYTMMIGAGVSSLRALIMFLIRVGADMTGRDYDLATSLSAAAAVLCARQPLYVTDAGFLLSFGAILGLVLLSPVFGEMFRSEKLEAASGRKKDGRTGCAKGKSGLHMIRQYLCGKAFAAGHWLLSGLASSLAVNVLLLGPVLYFYFEIPPYSLLLNLLVIPVMPVAMASGIIGSALTLLSDSLGGAVLQASGAVLWMYDRLCGAAGAFPGSRFVTGKPDVVWLAGYYVVLGILCGIFYFLRQKTEDGRSSGILRIPGWLLVVCAVVMAAACRLGCKSEEGIRAAVLDVGQGDCIYIRGDQEDYLVDGGSSDVSSAGIYRIEPYLLANAVDTLDYVFATHGDEDHINGIRELLENQDLGVRIRNLVLPSEGYLDEKLLELAETARKNGTRTAVMRAGDKITEKTGKTELKCLGPVEGTKLEPGNEASLVMELTYGDFCMLLTGDVEGQGEESLYKEGELPQCDVLKAAHHGSRDSTTAEFLKAAQPKVAVISAGVDNRYGHPHEETLERLREAGCSVYSTQENGTLTVRTDGQKVKLSGYVRKKS</sequence>
<feature type="transmembrane region" description="Helical" evidence="6">
    <location>
        <begin position="238"/>
        <end position="266"/>
    </location>
</feature>
<dbReference type="InterPro" id="IPR001279">
    <property type="entry name" value="Metallo-B-lactamas"/>
</dbReference>
<accession>A0A9D2ASY2</accession>
<dbReference type="Proteomes" id="UP000824243">
    <property type="component" value="Unassembled WGS sequence"/>
</dbReference>
<dbReference type="Pfam" id="PF13567">
    <property type="entry name" value="DUF4131"/>
    <property type="match status" value="1"/>
</dbReference>
<dbReference type="SMART" id="SM00849">
    <property type="entry name" value="Lactamase_B"/>
    <property type="match status" value="1"/>
</dbReference>
<dbReference type="InterPro" id="IPR052159">
    <property type="entry name" value="Competence_DNA_uptake"/>
</dbReference>
<dbReference type="SUPFAM" id="SSF56281">
    <property type="entry name" value="Metallo-hydrolase/oxidoreductase"/>
    <property type="match status" value="1"/>
</dbReference>
<evidence type="ECO:0000259" key="8">
    <source>
        <dbReference type="SMART" id="SM00849"/>
    </source>
</evidence>
<dbReference type="Gene3D" id="3.60.15.10">
    <property type="entry name" value="Ribonuclease Z/Hydroxyacylglutathione hydrolase-like"/>
    <property type="match status" value="1"/>
</dbReference>
<dbReference type="GO" id="GO:0005886">
    <property type="term" value="C:plasma membrane"/>
    <property type="evidence" value="ECO:0007669"/>
    <property type="project" value="UniProtKB-SubCell"/>
</dbReference>
<dbReference type="PANTHER" id="PTHR30619:SF1">
    <property type="entry name" value="RECOMBINATION PROTEIN 2"/>
    <property type="match status" value="1"/>
</dbReference>
<dbReference type="InterPro" id="IPR004797">
    <property type="entry name" value="Competence_ComEC/Rec2"/>
</dbReference>
<evidence type="ECO:0000313" key="9">
    <source>
        <dbReference type="EMBL" id="HIX49162.1"/>
    </source>
</evidence>
<dbReference type="GO" id="GO:0030420">
    <property type="term" value="P:establishment of competence for transformation"/>
    <property type="evidence" value="ECO:0007669"/>
    <property type="project" value="InterPro"/>
</dbReference>
<evidence type="ECO:0000313" key="10">
    <source>
        <dbReference type="Proteomes" id="UP000824243"/>
    </source>
</evidence>
<gene>
    <name evidence="9" type="ORF">H9981_09185</name>
</gene>
<reference evidence="9" key="1">
    <citation type="journal article" date="2021" name="PeerJ">
        <title>Extensive microbial diversity within the chicken gut microbiome revealed by metagenomics and culture.</title>
        <authorList>
            <person name="Gilroy R."/>
            <person name="Ravi A."/>
            <person name="Getino M."/>
            <person name="Pursley I."/>
            <person name="Horton D.L."/>
            <person name="Alikhan N.F."/>
            <person name="Baker D."/>
            <person name="Gharbi K."/>
            <person name="Hall N."/>
            <person name="Watson M."/>
            <person name="Adriaenssens E.M."/>
            <person name="Foster-Nyarko E."/>
            <person name="Jarju S."/>
            <person name="Secka A."/>
            <person name="Antonio M."/>
            <person name="Oren A."/>
            <person name="Chaudhuri R.R."/>
            <person name="La Ragione R."/>
            <person name="Hildebrand F."/>
            <person name="Pallen M.J."/>
        </authorList>
    </citation>
    <scope>NUCLEOTIDE SEQUENCE</scope>
    <source>
        <strain evidence="9">ChiSjej5B23-15282</strain>
    </source>
</reference>
<dbReference type="NCBIfam" id="TIGR00361">
    <property type="entry name" value="ComEC_Rec2"/>
    <property type="match status" value="1"/>
</dbReference>
<keyword evidence="4 6" id="KW-1133">Transmembrane helix</keyword>
<dbReference type="EMBL" id="DXFA01000154">
    <property type="protein sequence ID" value="HIX49162.1"/>
    <property type="molecule type" value="Genomic_DNA"/>
</dbReference>
<keyword evidence="7" id="KW-0732">Signal</keyword>
<feature type="transmembrane region" description="Helical" evidence="6">
    <location>
        <begin position="465"/>
        <end position="485"/>
    </location>
</feature>
<dbReference type="CDD" id="cd07731">
    <property type="entry name" value="ComA-like_MBL-fold"/>
    <property type="match status" value="1"/>
</dbReference>
<comment type="caution">
    <text evidence="9">The sequence shown here is derived from an EMBL/GenBank/DDBJ whole genome shotgun (WGS) entry which is preliminary data.</text>
</comment>
<feature type="signal peptide" evidence="7">
    <location>
        <begin position="1"/>
        <end position="18"/>
    </location>
</feature>
<evidence type="ECO:0000256" key="7">
    <source>
        <dbReference type="SAM" id="SignalP"/>
    </source>
</evidence>
<feature type="transmembrane region" description="Helical" evidence="6">
    <location>
        <begin position="497"/>
        <end position="515"/>
    </location>
</feature>
<feature type="domain" description="Metallo-beta-lactamase" evidence="8">
    <location>
        <begin position="535"/>
        <end position="739"/>
    </location>
</feature>
<evidence type="ECO:0000256" key="4">
    <source>
        <dbReference type="ARBA" id="ARBA00022989"/>
    </source>
</evidence>
<evidence type="ECO:0000256" key="2">
    <source>
        <dbReference type="ARBA" id="ARBA00022475"/>
    </source>
</evidence>
<dbReference type="Pfam" id="PF03772">
    <property type="entry name" value="Competence"/>
    <property type="match status" value="1"/>
</dbReference>
<dbReference type="Pfam" id="PF00753">
    <property type="entry name" value="Lactamase_B"/>
    <property type="match status" value="1"/>
</dbReference>
<protein>
    <submittedName>
        <fullName evidence="9">DNA internalization-related competence protein ComEC/Rec2</fullName>
    </submittedName>
</protein>
<feature type="transmembrane region" description="Helical" evidence="6">
    <location>
        <begin position="204"/>
        <end position="226"/>
    </location>
</feature>
<proteinExistence type="predicted"/>
<evidence type="ECO:0000256" key="3">
    <source>
        <dbReference type="ARBA" id="ARBA00022692"/>
    </source>
</evidence>
<reference evidence="9" key="2">
    <citation type="submission" date="2021-04" db="EMBL/GenBank/DDBJ databases">
        <authorList>
            <person name="Gilroy R."/>
        </authorList>
    </citation>
    <scope>NUCLEOTIDE SEQUENCE</scope>
    <source>
        <strain evidence="9">ChiSjej5B23-15282</strain>
    </source>
</reference>
<evidence type="ECO:0000256" key="5">
    <source>
        <dbReference type="ARBA" id="ARBA00023136"/>
    </source>
</evidence>
<dbReference type="InterPro" id="IPR035681">
    <property type="entry name" value="ComA-like_MBL"/>
</dbReference>
<keyword evidence="5 6" id="KW-0472">Membrane</keyword>